<dbReference type="InterPro" id="IPR013783">
    <property type="entry name" value="Ig-like_fold"/>
</dbReference>
<dbReference type="InterPro" id="IPR015500">
    <property type="entry name" value="Peptidase_S8_subtilisin-rel"/>
</dbReference>
<evidence type="ECO:0000256" key="5">
    <source>
        <dbReference type="PIRSR" id="PIRSR615500-1"/>
    </source>
</evidence>
<keyword evidence="7" id="KW-0732">Signal</keyword>
<dbReference type="InterPro" id="IPR036852">
    <property type="entry name" value="Peptidase_S8/S53_dom_sf"/>
</dbReference>
<dbReference type="InterPro" id="IPR050131">
    <property type="entry name" value="Peptidase_S8_subtilisin-like"/>
</dbReference>
<proteinExistence type="inferred from homology"/>
<evidence type="ECO:0000313" key="10">
    <source>
        <dbReference type="Proteomes" id="UP000316639"/>
    </source>
</evidence>
<evidence type="ECO:0000259" key="8">
    <source>
        <dbReference type="Pfam" id="PF00082"/>
    </source>
</evidence>
<keyword evidence="2 6" id="KW-0645">Protease</keyword>
<evidence type="ECO:0000256" key="1">
    <source>
        <dbReference type="ARBA" id="ARBA00011073"/>
    </source>
</evidence>
<dbReference type="RefSeq" id="WP_146358791.1">
    <property type="nucleotide sequence ID" value="NZ_VOBR01000034.1"/>
</dbReference>
<dbReference type="PROSITE" id="PS00137">
    <property type="entry name" value="SUBTILASE_HIS"/>
    <property type="match status" value="1"/>
</dbReference>
<dbReference type="PRINTS" id="PR00723">
    <property type="entry name" value="SUBTILISIN"/>
</dbReference>
<dbReference type="OrthoDB" id="9795680at2"/>
<evidence type="ECO:0000256" key="3">
    <source>
        <dbReference type="ARBA" id="ARBA00022801"/>
    </source>
</evidence>
<gene>
    <name evidence="9" type="ORF">FKR81_36505</name>
</gene>
<dbReference type="Gene3D" id="2.60.40.10">
    <property type="entry name" value="Immunoglobulins"/>
    <property type="match status" value="1"/>
</dbReference>
<organism evidence="9 10">
    <name type="scientific">Lentzea tibetensis</name>
    <dbReference type="NCBI Taxonomy" id="2591470"/>
    <lineage>
        <taxon>Bacteria</taxon>
        <taxon>Bacillati</taxon>
        <taxon>Actinomycetota</taxon>
        <taxon>Actinomycetes</taxon>
        <taxon>Pseudonocardiales</taxon>
        <taxon>Pseudonocardiaceae</taxon>
        <taxon>Lentzea</taxon>
    </lineage>
</organism>
<dbReference type="PANTHER" id="PTHR43806:SF11">
    <property type="entry name" value="CEREVISIN-RELATED"/>
    <property type="match status" value="1"/>
</dbReference>
<feature type="signal peptide" evidence="7">
    <location>
        <begin position="1"/>
        <end position="22"/>
    </location>
</feature>
<dbReference type="Gene3D" id="3.40.50.200">
    <property type="entry name" value="Peptidase S8/S53 domain"/>
    <property type="match status" value="1"/>
</dbReference>
<dbReference type="InterPro" id="IPR022398">
    <property type="entry name" value="Peptidase_S8_His-AS"/>
</dbReference>
<sequence length="1057" mass="111247">MRWSRIAALTVLLLTVPAPANAAPLPAAGAGNGATPTKTVTLITGDEVSVSYQGSRPFVTVLPAPGREKITVLTRYSKDRRGADHLMVTPVDALAPLNQGRLDRRLFDVAELIRQGRKGDELIYTRTTVLDAVSVRADRGLWETLKHSGKAWLNGRIRLSDDVSNVQIGAPRAWESGYTGKGVTVGVLDTGYDATHPDLKGVVTDAKDFTGEGITDTHGHGTHVASTIAGSGAASGGRHKGVAPDARLVVGKVCGEDSCEESAVLEGMEWAAQHAKVVSMSLGGDATDGTDPLSVAVNELTARHGALFVVAAGNNGWAGTVGTPAAADAALAVGSVSKQDVLSSFSSQGPRVGDHAVKPDITAPGENIIAARAAGTSLGDPVDALHTSASGTSMATPHVSGAAAILAQRQPAWSPEQLKAGLMGTATTLDGPSVFEQGAGRLDVARAVTTTVQVSPPSLSFGLVKYPYTNEKPITKTLTYRNDGDAPRTLPLSRTGTAPITFSANEITVPAHGEAKVDVTFTPAGLTAAGGFGGRITPNVAFGGTAEAESYELTVKVIDRDGKPAAGADEEDFLDIARIDDYDEHDDIELVNGVAKVRLPKGVYAVDSLTTTKRGDKPVRTMASSPDVAVDRAGVVITIDARKGKKIEVLPDQKGLTRHVADVNVVHSGKTTVNTGLRARGADELYAVPVKSDPKTFGFGVYQGLVKDGLAYYVAKPTAGAVPSSLTYRVHAKDMARDDARYRAQGIAAAGTRSAVPAYVPGQSVIFAAGIPVPLPGRRTEYFSVGEDIEYYHYLWQHKIGTPLQLDGEIRLPLTIYRKGERRATDWNSAVHGNDISGHETFNAVRRFENTIAVQSWPFAPSGQGQTAWALNAGLTVNGGTSLSTEDGKVLGAENRLITMMTMPAERARYVLDVKMSRAPEWSTLATTVSTTWRFTSERTTATEYVPLLTLRTSGKFDDYNRAPVASSFGLDVMTGQQAGSAGKRIIAKVTVETSADDGETWTSARASGHTGDRWSFTTANPAGAKFMSVRVTAVDSTGDSVEQTTIRAYGILSAGG</sequence>
<feature type="active site" description="Charge relay system" evidence="5 6">
    <location>
        <position position="393"/>
    </location>
</feature>
<dbReference type="PROSITE" id="PS51892">
    <property type="entry name" value="SUBTILASE"/>
    <property type="match status" value="1"/>
</dbReference>
<accession>A0A563EI51</accession>
<evidence type="ECO:0000313" key="9">
    <source>
        <dbReference type="EMBL" id="TWP46244.1"/>
    </source>
</evidence>
<reference evidence="9 10" key="1">
    <citation type="submission" date="2019-07" db="EMBL/GenBank/DDBJ databases">
        <title>Lentzea xizangensis sp. nov., isolated from Qinghai-Tibetan Plateau Soils.</title>
        <authorList>
            <person name="Huang J."/>
        </authorList>
    </citation>
    <scope>NUCLEOTIDE SEQUENCE [LARGE SCALE GENOMIC DNA]</scope>
    <source>
        <strain evidence="9 10">FXJ1.1311</strain>
    </source>
</reference>
<dbReference type="PANTHER" id="PTHR43806">
    <property type="entry name" value="PEPTIDASE S8"/>
    <property type="match status" value="1"/>
</dbReference>
<comment type="similarity">
    <text evidence="1 6">Belongs to the peptidase S8 family.</text>
</comment>
<comment type="caution">
    <text evidence="9">The sequence shown here is derived from an EMBL/GenBank/DDBJ whole genome shotgun (WGS) entry which is preliminary data.</text>
</comment>
<dbReference type="InterPro" id="IPR000209">
    <property type="entry name" value="Peptidase_S8/S53_dom"/>
</dbReference>
<evidence type="ECO:0000256" key="6">
    <source>
        <dbReference type="PROSITE-ProRule" id="PRU01240"/>
    </source>
</evidence>
<feature type="domain" description="Peptidase S8/S53" evidence="8">
    <location>
        <begin position="180"/>
        <end position="440"/>
    </location>
</feature>
<dbReference type="PROSITE" id="PS00138">
    <property type="entry name" value="SUBTILASE_SER"/>
    <property type="match status" value="1"/>
</dbReference>
<dbReference type="Pfam" id="PF00082">
    <property type="entry name" value="Peptidase_S8"/>
    <property type="match status" value="1"/>
</dbReference>
<keyword evidence="10" id="KW-1185">Reference proteome</keyword>
<dbReference type="InterPro" id="IPR023828">
    <property type="entry name" value="Peptidase_S8_Ser-AS"/>
</dbReference>
<keyword evidence="3 6" id="KW-0378">Hydrolase</keyword>
<dbReference type="Proteomes" id="UP000316639">
    <property type="component" value="Unassembled WGS sequence"/>
</dbReference>
<feature type="active site" description="Charge relay system" evidence="5 6">
    <location>
        <position position="220"/>
    </location>
</feature>
<dbReference type="GO" id="GO:0004252">
    <property type="term" value="F:serine-type endopeptidase activity"/>
    <property type="evidence" value="ECO:0007669"/>
    <property type="project" value="UniProtKB-UniRule"/>
</dbReference>
<feature type="chain" id="PRO_5021855186" evidence="7">
    <location>
        <begin position="23"/>
        <end position="1057"/>
    </location>
</feature>
<dbReference type="AlphaFoldDB" id="A0A563EI51"/>
<evidence type="ECO:0000256" key="2">
    <source>
        <dbReference type="ARBA" id="ARBA00022670"/>
    </source>
</evidence>
<protein>
    <submittedName>
        <fullName evidence="9">S8 family serine peptidase</fullName>
    </submittedName>
</protein>
<evidence type="ECO:0000256" key="7">
    <source>
        <dbReference type="SAM" id="SignalP"/>
    </source>
</evidence>
<feature type="active site" description="Charge relay system" evidence="5 6">
    <location>
        <position position="189"/>
    </location>
</feature>
<keyword evidence="4 6" id="KW-0720">Serine protease</keyword>
<dbReference type="GO" id="GO:0006508">
    <property type="term" value="P:proteolysis"/>
    <property type="evidence" value="ECO:0007669"/>
    <property type="project" value="UniProtKB-KW"/>
</dbReference>
<evidence type="ECO:0000256" key="4">
    <source>
        <dbReference type="ARBA" id="ARBA00022825"/>
    </source>
</evidence>
<dbReference type="SUPFAM" id="SSF52743">
    <property type="entry name" value="Subtilisin-like"/>
    <property type="match status" value="1"/>
</dbReference>
<dbReference type="EMBL" id="VOBR01000034">
    <property type="protein sequence ID" value="TWP46244.1"/>
    <property type="molecule type" value="Genomic_DNA"/>
</dbReference>
<name>A0A563EI51_9PSEU</name>
<dbReference type="GO" id="GO:0005975">
    <property type="term" value="P:carbohydrate metabolic process"/>
    <property type="evidence" value="ECO:0007669"/>
    <property type="project" value="UniProtKB-ARBA"/>
</dbReference>